<dbReference type="PANTHER" id="PTHR30040:SF2">
    <property type="entry name" value="FAD:PROTEIN FMN TRANSFERASE"/>
    <property type="match status" value="1"/>
</dbReference>
<evidence type="ECO:0000256" key="13">
    <source>
        <dbReference type="ARBA" id="ARBA00023139"/>
    </source>
</evidence>
<keyword evidence="14 20" id="KW-0449">Lipoprotein</keyword>
<evidence type="ECO:0000313" key="21">
    <source>
        <dbReference type="EMBL" id="KKO44429.1"/>
    </source>
</evidence>
<dbReference type="InterPro" id="IPR024932">
    <property type="entry name" value="ApbE"/>
</dbReference>
<keyword evidence="13" id="KW-0564">Palmitate</keyword>
<dbReference type="InterPro" id="IPR003374">
    <property type="entry name" value="ApbE-like_sf"/>
</dbReference>
<evidence type="ECO:0000256" key="20">
    <source>
        <dbReference type="RuleBase" id="RU363002"/>
    </source>
</evidence>
<dbReference type="PIRSF" id="PIRSF006268">
    <property type="entry name" value="ApbE"/>
    <property type="match status" value="1"/>
</dbReference>
<feature type="binding site" evidence="19">
    <location>
        <position position="178"/>
    </location>
    <ligand>
        <name>Mg(2+)</name>
        <dbReference type="ChEBI" id="CHEBI:18420"/>
    </ligand>
</feature>
<keyword evidence="10 18" id="KW-0274">FAD</keyword>
<comment type="cofactor">
    <cofactor evidence="19">
        <name>Mg(2+)</name>
        <dbReference type="ChEBI" id="CHEBI:18420"/>
    </cofactor>
    <cofactor evidence="19">
        <name>Mn(2+)</name>
        <dbReference type="ChEBI" id="CHEBI:29035"/>
    </cofactor>
    <text evidence="19">Magnesium. Can also use manganese.</text>
</comment>
<evidence type="ECO:0000256" key="8">
    <source>
        <dbReference type="ARBA" id="ARBA00022723"/>
    </source>
</evidence>
<proteinExistence type="inferred from homology"/>
<evidence type="ECO:0000256" key="16">
    <source>
        <dbReference type="ARBA" id="ARBA00048540"/>
    </source>
</evidence>
<organism evidence="21 22">
    <name type="scientific">Arsukibacterium ikkense</name>
    <dbReference type="NCBI Taxonomy" id="336831"/>
    <lineage>
        <taxon>Bacteria</taxon>
        <taxon>Pseudomonadati</taxon>
        <taxon>Pseudomonadota</taxon>
        <taxon>Gammaproteobacteria</taxon>
        <taxon>Chromatiales</taxon>
        <taxon>Chromatiaceae</taxon>
        <taxon>Arsukibacterium</taxon>
    </lineage>
</organism>
<comment type="catalytic activity">
    <reaction evidence="16 18 20">
        <text>L-threonyl-[protein] + FAD = FMN-L-threonyl-[protein] + AMP + H(+)</text>
        <dbReference type="Rhea" id="RHEA:36847"/>
        <dbReference type="Rhea" id="RHEA-COMP:11060"/>
        <dbReference type="Rhea" id="RHEA-COMP:11061"/>
        <dbReference type="ChEBI" id="CHEBI:15378"/>
        <dbReference type="ChEBI" id="CHEBI:30013"/>
        <dbReference type="ChEBI" id="CHEBI:57692"/>
        <dbReference type="ChEBI" id="CHEBI:74257"/>
        <dbReference type="ChEBI" id="CHEBI:456215"/>
        <dbReference type="EC" id="2.7.1.180"/>
    </reaction>
</comment>
<evidence type="ECO:0000256" key="5">
    <source>
        <dbReference type="ARBA" id="ARBA00022519"/>
    </source>
</evidence>
<evidence type="ECO:0000256" key="10">
    <source>
        <dbReference type="ARBA" id="ARBA00022827"/>
    </source>
</evidence>
<dbReference type="EC" id="2.7.1.180" evidence="2 18"/>
<evidence type="ECO:0000256" key="2">
    <source>
        <dbReference type="ARBA" id="ARBA00011955"/>
    </source>
</evidence>
<dbReference type="Pfam" id="PF02424">
    <property type="entry name" value="ApbE"/>
    <property type="match status" value="1"/>
</dbReference>
<evidence type="ECO:0000256" key="18">
    <source>
        <dbReference type="PIRNR" id="PIRNR006268"/>
    </source>
</evidence>
<evidence type="ECO:0000256" key="19">
    <source>
        <dbReference type="PIRSR" id="PIRSR006268-2"/>
    </source>
</evidence>
<evidence type="ECO:0000256" key="17">
    <source>
        <dbReference type="ARBA" id="ARBA00060485"/>
    </source>
</evidence>
<feature type="binding site" evidence="19">
    <location>
        <position position="291"/>
    </location>
    <ligand>
        <name>Mg(2+)</name>
        <dbReference type="ChEBI" id="CHEBI:18420"/>
    </ligand>
</feature>
<dbReference type="RefSeq" id="WP_046558608.1">
    <property type="nucleotide sequence ID" value="NZ_LAHO01000016.1"/>
</dbReference>
<keyword evidence="22" id="KW-1185">Reference proteome</keyword>
<evidence type="ECO:0000256" key="4">
    <source>
        <dbReference type="ARBA" id="ARBA00022475"/>
    </source>
</evidence>
<sequence length="343" mass="37584">MKRFVSISPIWFIVISLWITGCSPAAKQPQEHALQGNTMGTTYSVKFYGQPAIDIKALQQQMELELELINDLMSTYRPASELMRFNQLQSSEPFSLSEPSRKVIAEAIRVGEQTGGIIDITVGPLVELWGFGAAGRIVAQPAAEALAAVRGYVGLDKISLHDNQLTKQDPRVAIDLSTIAKGYGVDRLAEILQAAGINDYLVDIGGDMRVNGSKPDRAWRVAIEKPVAGTRAMQRIIEPGDMALATSGDYRNFFEQDGIRYSHLIDPRTGAPISHRTVSSTVLHPSSMTADAYATALHIMAAEEALQFANKYQIAALLIVKTDEGFSELVSEAFQPFLSEEER</sequence>
<dbReference type="FunFam" id="3.10.520.10:FF:000001">
    <property type="entry name" value="FAD:protein FMN transferase"/>
    <property type="match status" value="1"/>
</dbReference>
<keyword evidence="5 20" id="KW-0997">Cell inner membrane</keyword>
<dbReference type="Gene3D" id="3.10.520.10">
    <property type="entry name" value="ApbE-like domains"/>
    <property type="match status" value="1"/>
</dbReference>
<keyword evidence="8 18" id="KW-0479">Metal-binding</keyword>
<evidence type="ECO:0000256" key="1">
    <source>
        <dbReference type="ARBA" id="ARBA00008282"/>
    </source>
</evidence>
<dbReference type="AlphaFoldDB" id="A0A0M2V215"/>
<comment type="subcellular location">
    <subcellularLocation>
        <location evidence="17 20">Cell inner membrane</location>
        <topology evidence="17 20">Lipid-anchor</topology>
        <orientation evidence="17 20">Periplasmic side</orientation>
    </subcellularLocation>
</comment>
<dbReference type="PATRIC" id="fig|336831.14.peg.34"/>
<reference evidence="21 22" key="1">
    <citation type="submission" date="2015-03" db="EMBL/GenBank/DDBJ databases">
        <title>Draft genome sequences of two protease-producing strains of Arsukibacterium isolated from two cold and alkaline environments.</title>
        <authorList>
            <person name="Lylloff J.E."/>
            <person name="Skov L.B."/>
            <person name="Jepsen M."/>
            <person name="Hallin P.F."/>
            <person name="Sorensen S.J."/>
            <person name="Stougaard P."/>
            <person name="Glaring M.A."/>
        </authorList>
    </citation>
    <scope>NUCLEOTIDE SEQUENCE [LARGE SCALE GENOMIC DNA]</scope>
    <source>
        <strain evidence="21 22">GCM72</strain>
    </source>
</reference>
<keyword evidence="7 18" id="KW-0808">Transferase</keyword>
<comment type="function">
    <text evidence="20">Flavin transferase that catalyzes the transfer of the FMN moiety of FAD and its covalent binding to the hydroxyl group of a threonine residue in a target flavoprotein.</text>
</comment>
<protein>
    <recommendedName>
        <fullName evidence="3 18">FAD:protein FMN transferase</fullName>
        <ecNumber evidence="2 18">2.7.1.180</ecNumber>
    </recommendedName>
    <alternativeName>
        <fullName evidence="15 18">Flavin transferase</fullName>
    </alternativeName>
</protein>
<evidence type="ECO:0000256" key="11">
    <source>
        <dbReference type="ARBA" id="ARBA00022842"/>
    </source>
</evidence>
<dbReference type="SUPFAM" id="SSF143631">
    <property type="entry name" value="ApbE-like"/>
    <property type="match status" value="1"/>
</dbReference>
<evidence type="ECO:0000256" key="6">
    <source>
        <dbReference type="ARBA" id="ARBA00022630"/>
    </source>
</evidence>
<gene>
    <name evidence="21" type="ORF">WG68_15355</name>
</gene>
<accession>A0A0M2V215</accession>
<dbReference type="EMBL" id="LAHO01000016">
    <property type="protein sequence ID" value="KKO44429.1"/>
    <property type="molecule type" value="Genomic_DNA"/>
</dbReference>
<dbReference type="GO" id="GO:0046872">
    <property type="term" value="F:metal ion binding"/>
    <property type="evidence" value="ECO:0007669"/>
    <property type="project" value="UniProtKB-UniRule"/>
</dbReference>
<feature type="binding site" evidence="19">
    <location>
        <position position="295"/>
    </location>
    <ligand>
        <name>Mg(2+)</name>
        <dbReference type="ChEBI" id="CHEBI:18420"/>
    </ligand>
</feature>
<evidence type="ECO:0000313" key="22">
    <source>
        <dbReference type="Proteomes" id="UP000034228"/>
    </source>
</evidence>
<evidence type="ECO:0000256" key="14">
    <source>
        <dbReference type="ARBA" id="ARBA00023288"/>
    </source>
</evidence>
<evidence type="ECO:0000256" key="12">
    <source>
        <dbReference type="ARBA" id="ARBA00023136"/>
    </source>
</evidence>
<keyword evidence="4" id="KW-1003">Cell membrane</keyword>
<keyword evidence="9" id="KW-0732">Signal</keyword>
<dbReference type="Proteomes" id="UP000034228">
    <property type="component" value="Unassembled WGS sequence"/>
</dbReference>
<dbReference type="PANTHER" id="PTHR30040">
    <property type="entry name" value="THIAMINE BIOSYNTHESIS LIPOPROTEIN APBE"/>
    <property type="match status" value="1"/>
</dbReference>
<evidence type="ECO:0000256" key="7">
    <source>
        <dbReference type="ARBA" id="ARBA00022679"/>
    </source>
</evidence>
<comment type="caution">
    <text evidence="21">The sequence shown here is derived from an EMBL/GenBank/DDBJ whole genome shotgun (WGS) entry which is preliminary data.</text>
</comment>
<evidence type="ECO:0000256" key="3">
    <source>
        <dbReference type="ARBA" id="ARBA00016337"/>
    </source>
</evidence>
<dbReference type="PROSITE" id="PS51257">
    <property type="entry name" value="PROKAR_LIPOPROTEIN"/>
    <property type="match status" value="1"/>
</dbReference>
<dbReference type="GO" id="GO:0016740">
    <property type="term" value="F:transferase activity"/>
    <property type="evidence" value="ECO:0007669"/>
    <property type="project" value="UniProtKB-UniRule"/>
</dbReference>
<keyword evidence="6 18" id="KW-0285">Flavoprotein</keyword>
<comment type="similarity">
    <text evidence="1 18 20">Belongs to the ApbE family.</text>
</comment>
<keyword evidence="12" id="KW-0472">Membrane</keyword>
<keyword evidence="11 18" id="KW-0460">Magnesium</keyword>
<name>A0A0M2V215_9GAMM</name>
<dbReference type="GO" id="GO:0005886">
    <property type="term" value="C:plasma membrane"/>
    <property type="evidence" value="ECO:0007669"/>
    <property type="project" value="UniProtKB-SubCell"/>
</dbReference>
<dbReference type="STRING" id="336831.WG68_15355"/>
<evidence type="ECO:0000256" key="9">
    <source>
        <dbReference type="ARBA" id="ARBA00022729"/>
    </source>
</evidence>
<evidence type="ECO:0000256" key="15">
    <source>
        <dbReference type="ARBA" id="ARBA00031306"/>
    </source>
</evidence>